<dbReference type="WBParaSite" id="SPAL_0001596700.1">
    <property type="protein sequence ID" value="SPAL_0001596700.1"/>
    <property type="gene ID" value="SPAL_0001596700"/>
</dbReference>
<accession>A0A0N5CDM3</accession>
<organism evidence="1 2">
    <name type="scientific">Strongyloides papillosus</name>
    <name type="common">Intestinal threadworm</name>
    <dbReference type="NCBI Taxonomy" id="174720"/>
    <lineage>
        <taxon>Eukaryota</taxon>
        <taxon>Metazoa</taxon>
        <taxon>Ecdysozoa</taxon>
        <taxon>Nematoda</taxon>
        <taxon>Chromadorea</taxon>
        <taxon>Rhabditida</taxon>
        <taxon>Tylenchina</taxon>
        <taxon>Panagrolaimomorpha</taxon>
        <taxon>Strongyloidoidea</taxon>
        <taxon>Strongyloididae</taxon>
        <taxon>Strongyloides</taxon>
    </lineage>
</organism>
<proteinExistence type="predicted"/>
<sequence length="110" mass="12683">MESTKNNDDNNEVIIHDHVIDVNESHPLLKDDMFSNITMECNKERRSKHKVKTKRRPVKGFSKLPNLAKNAALIIQDKLKVSMVSFNPYILPVKIINTLSVIVKKEFPQD</sequence>
<evidence type="ECO:0000313" key="1">
    <source>
        <dbReference type="Proteomes" id="UP000046392"/>
    </source>
</evidence>
<reference evidence="2" key="1">
    <citation type="submission" date="2017-02" db="UniProtKB">
        <authorList>
            <consortium name="WormBaseParasite"/>
        </authorList>
    </citation>
    <scope>IDENTIFICATION</scope>
</reference>
<evidence type="ECO:0000313" key="2">
    <source>
        <dbReference type="WBParaSite" id="SPAL_0001596700.1"/>
    </source>
</evidence>
<name>A0A0N5CDM3_STREA</name>
<dbReference type="AlphaFoldDB" id="A0A0N5CDM3"/>
<protein>
    <submittedName>
        <fullName evidence="2">Uncharacterized protein</fullName>
    </submittedName>
</protein>
<keyword evidence="1" id="KW-1185">Reference proteome</keyword>
<dbReference type="Proteomes" id="UP000046392">
    <property type="component" value="Unplaced"/>
</dbReference>